<accession>A0A0R2NY16</accession>
<dbReference type="Proteomes" id="UP000050920">
    <property type="component" value="Unassembled WGS sequence"/>
</dbReference>
<name>A0A0R2NY16_9LACO</name>
<sequence length="58" mass="6600">MNAVSGWLSSKAMLTTALWRQPVQHDNPLTCWRTIFQDYNSQQKTATTKIAAVKYLKG</sequence>
<evidence type="ECO:0000313" key="2">
    <source>
        <dbReference type="Proteomes" id="UP000050920"/>
    </source>
</evidence>
<reference evidence="1 2" key="1">
    <citation type="journal article" date="2015" name="Genome Announc.">
        <title>Expanding the biotechnology potential of lactobacilli through comparative genomics of 213 strains and associated genera.</title>
        <authorList>
            <person name="Sun Z."/>
            <person name="Harris H.M."/>
            <person name="McCann A."/>
            <person name="Guo C."/>
            <person name="Argimon S."/>
            <person name="Zhang W."/>
            <person name="Yang X."/>
            <person name="Jeffery I.B."/>
            <person name="Cooney J.C."/>
            <person name="Kagawa T.F."/>
            <person name="Liu W."/>
            <person name="Song Y."/>
            <person name="Salvetti E."/>
            <person name="Wrobel A."/>
            <person name="Rasinkangas P."/>
            <person name="Parkhill J."/>
            <person name="Rea M.C."/>
            <person name="O'Sullivan O."/>
            <person name="Ritari J."/>
            <person name="Douillard F.P."/>
            <person name="Paul Ross R."/>
            <person name="Yang R."/>
            <person name="Briner A.E."/>
            <person name="Felis G.E."/>
            <person name="de Vos W.M."/>
            <person name="Barrangou R."/>
            <person name="Klaenhammer T.R."/>
            <person name="Caufield P.W."/>
            <person name="Cui Y."/>
            <person name="Zhang H."/>
            <person name="O'Toole P.W."/>
        </authorList>
    </citation>
    <scope>NUCLEOTIDE SEQUENCE [LARGE SCALE GENOMIC DNA]</scope>
    <source>
        <strain evidence="1 2">DSM 21115</strain>
    </source>
</reference>
<gene>
    <name evidence="1" type="ORF">DY78_GL001497</name>
</gene>
<proteinExistence type="predicted"/>
<evidence type="ECO:0000313" key="1">
    <source>
        <dbReference type="EMBL" id="KRO29088.1"/>
    </source>
</evidence>
<organism evidence="1 2">
    <name type="scientific">Lactiplantibacillus fabifermentans DSM 21115</name>
    <dbReference type="NCBI Taxonomy" id="1413187"/>
    <lineage>
        <taxon>Bacteria</taxon>
        <taxon>Bacillati</taxon>
        <taxon>Bacillota</taxon>
        <taxon>Bacilli</taxon>
        <taxon>Lactobacillales</taxon>
        <taxon>Lactobacillaceae</taxon>
        <taxon>Lactiplantibacillus</taxon>
    </lineage>
</organism>
<dbReference type="AlphaFoldDB" id="A0A0R2NY16"/>
<dbReference type="EMBL" id="AYGX02000019">
    <property type="protein sequence ID" value="KRO29088.1"/>
    <property type="molecule type" value="Genomic_DNA"/>
</dbReference>
<comment type="caution">
    <text evidence="1">The sequence shown here is derived from an EMBL/GenBank/DDBJ whole genome shotgun (WGS) entry which is preliminary data.</text>
</comment>
<keyword evidence="2" id="KW-1185">Reference proteome</keyword>
<protein>
    <submittedName>
        <fullName evidence="1">Uncharacterized protein</fullName>
    </submittedName>
</protein>